<gene>
    <name evidence="7" type="ORF">C7S10_13975</name>
</gene>
<dbReference type="Gene3D" id="1.10.10.60">
    <property type="entry name" value="Homeodomain-like"/>
    <property type="match status" value="1"/>
</dbReference>
<keyword evidence="2 4" id="KW-0238">DNA-binding</keyword>
<dbReference type="AlphaFoldDB" id="A0A2R7YV15"/>
<evidence type="ECO:0000259" key="6">
    <source>
        <dbReference type="PROSITE" id="PS50977"/>
    </source>
</evidence>
<organism evidence="7 8">
    <name type="scientific">Nocardioides currus</name>
    <dbReference type="NCBI Taxonomy" id="2133958"/>
    <lineage>
        <taxon>Bacteria</taxon>
        <taxon>Bacillati</taxon>
        <taxon>Actinomycetota</taxon>
        <taxon>Actinomycetes</taxon>
        <taxon>Propionibacteriales</taxon>
        <taxon>Nocardioidaceae</taxon>
        <taxon>Nocardioides</taxon>
    </lineage>
</organism>
<name>A0A2R7YV15_9ACTN</name>
<evidence type="ECO:0000256" key="1">
    <source>
        <dbReference type="ARBA" id="ARBA00023015"/>
    </source>
</evidence>
<evidence type="ECO:0000256" key="2">
    <source>
        <dbReference type="ARBA" id="ARBA00023125"/>
    </source>
</evidence>
<dbReference type="Proteomes" id="UP000244867">
    <property type="component" value="Unassembled WGS sequence"/>
</dbReference>
<dbReference type="InterPro" id="IPR036271">
    <property type="entry name" value="Tet_transcr_reg_TetR-rel_C_sf"/>
</dbReference>
<feature type="region of interest" description="Disordered" evidence="5">
    <location>
        <begin position="1"/>
        <end position="24"/>
    </location>
</feature>
<evidence type="ECO:0000313" key="8">
    <source>
        <dbReference type="Proteomes" id="UP000244867"/>
    </source>
</evidence>
<dbReference type="RefSeq" id="WP_108345059.1">
    <property type="nucleotide sequence ID" value="NZ_PYXZ01000006.1"/>
</dbReference>
<dbReference type="Pfam" id="PF00440">
    <property type="entry name" value="TetR_N"/>
    <property type="match status" value="1"/>
</dbReference>
<evidence type="ECO:0000313" key="7">
    <source>
        <dbReference type="EMBL" id="PUA80250.1"/>
    </source>
</evidence>
<keyword evidence="1" id="KW-0805">Transcription regulation</keyword>
<keyword evidence="3" id="KW-0804">Transcription</keyword>
<dbReference type="SUPFAM" id="SSF48498">
    <property type="entry name" value="Tetracyclin repressor-like, C-terminal domain"/>
    <property type="match status" value="1"/>
</dbReference>
<dbReference type="InterPro" id="IPR050109">
    <property type="entry name" value="HTH-type_TetR-like_transc_reg"/>
</dbReference>
<protein>
    <submittedName>
        <fullName evidence="7">TetR family transcriptional regulator</fullName>
    </submittedName>
</protein>
<dbReference type="InterPro" id="IPR001647">
    <property type="entry name" value="HTH_TetR"/>
</dbReference>
<dbReference type="Gene3D" id="1.10.357.10">
    <property type="entry name" value="Tetracycline Repressor, domain 2"/>
    <property type="match status" value="1"/>
</dbReference>
<dbReference type="GO" id="GO:0003700">
    <property type="term" value="F:DNA-binding transcription factor activity"/>
    <property type="evidence" value="ECO:0007669"/>
    <property type="project" value="TreeGrafter"/>
</dbReference>
<dbReference type="InterPro" id="IPR041490">
    <property type="entry name" value="KstR2_TetR_C"/>
</dbReference>
<proteinExistence type="predicted"/>
<dbReference type="PRINTS" id="PR00455">
    <property type="entry name" value="HTHTETR"/>
</dbReference>
<dbReference type="Pfam" id="PF17932">
    <property type="entry name" value="TetR_C_24"/>
    <property type="match status" value="1"/>
</dbReference>
<dbReference type="SUPFAM" id="SSF46689">
    <property type="entry name" value="Homeodomain-like"/>
    <property type="match status" value="1"/>
</dbReference>
<dbReference type="OrthoDB" id="3190535at2"/>
<dbReference type="EMBL" id="PYXZ01000006">
    <property type="protein sequence ID" value="PUA80250.1"/>
    <property type="molecule type" value="Genomic_DNA"/>
</dbReference>
<dbReference type="PROSITE" id="PS50977">
    <property type="entry name" value="HTH_TETR_2"/>
    <property type="match status" value="1"/>
</dbReference>
<comment type="caution">
    <text evidence="7">The sequence shown here is derived from an EMBL/GenBank/DDBJ whole genome shotgun (WGS) entry which is preliminary data.</text>
</comment>
<dbReference type="PANTHER" id="PTHR30055:SF234">
    <property type="entry name" value="HTH-TYPE TRANSCRIPTIONAL REGULATOR BETI"/>
    <property type="match status" value="1"/>
</dbReference>
<keyword evidence="8" id="KW-1185">Reference proteome</keyword>
<accession>A0A2R7YV15</accession>
<evidence type="ECO:0000256" key="5">
    <source>
        <dbReference type="SAM" id="MobiDB-lite"/>
    </source>
</evidence>
<reference evidence="7 8" key="1">
    <citation type="submission" date="2018-03" db="EMBL/GenBank/DDBJ databases">
        <authorList>
            <person name="Keele B.F."/>
        </authorList>
    </citation>
    <scope>NUCLEOTIDE SEQUENCE [LARGE SCALE GENOMIC DNA]</scope>
    <source>
        <strain evidence="7 8">IB-3</strain>
    </source>
</reference>
<sequence>MPSAGAAEEPVETSGSVRRGRPGYDQETVLRRAIEVFNRQGYDATSMGDLARELGLTKSAIYHHVPSKEHLLASALDEALDALSSTVTAIAATHEQPAQARLRAALRTSVEILADHLPAVTLLLRARGNSEVEQAALDRRRAIDDALAELVRDAVREGSLRTDIEPELISRLLFGMVNSSIEWFHPDGAVDASQLADAITGIAFDGLSTR</sequence>
<dbReference type="GO" id="GO:0000976">
    <property type="term" value="F:transcription cis-regulatory region binding"/>
    <property type="evidence" value="ECO:0007669"/>
    <property type="project" value="TreeGrafter"/>
</dbReference>
<feature type="DNA-binding region" description="H-T-H motif" evidence="4">
    <location>
        <begin position="46"/>
        <end position="65"/>
    </location>
</feature>
<evidence type="ECO:0000256" key="4">
    <source>
        <dbReference type="PROSITE-ProRule" id="PRU00335"/>
    </source>
</evidence>
<dbReference type="InterPro" id="IPR009057">
    <property type="entry name" value="Homeodomain-like_sf"/>
</dbReference>
<evidence type="ECO:0000256" key="3">
    <source>
        <dbReference type="ARBA" id="ARBA00023163"/>
    </source>
</evidence>
<dbReference type="PANTHER" id="PTHR30055">
    <property type="entry name" value="HTH-TYPE TRANSCRIPTIONAL REGULATOR RUTR"/>
    <property type="match status" value="1"/>
</dbReference>
<feature type="domain" description="HTH tetR-type" evidence="6">
    <location>
        <begin position="23"/>
        <end position="83"/>
    </location>
</feature>